<organism evidence="1 2">
    <name type="scientific">Terrabacter tumescens</name>
    <dbReference type="NCBI Taxonomy" id="60443"/>
    <lineage>
        <taxon>Bacteria</taxon>
        <taxon>Bacillati</taxon>
        <taxon>Actinomycetota</taxon>
        <taxon>Actinomycetes</taxon>
        <taxon>Micrococcales</taxon>
        <taxon>Intrasporangiaceae</taxon>
        <taxon>Terrabacter</taxon>
    </lineage>
</organism>
<dbReference type="Gene3D" id="3.40.960.10">
    <property type="entry name" value="VSR Endonuclease"/>
    <property type="match status" value="1"/>
</dbReference>
<dbReference type="Proteomes" id="UP000623461">
    <property type="component" value="Unassembled WGS sequence"/>
</dbReference>
<keyword evidence="2" id="KW-1185">Reference proteome</keyword>
<dbReference type="EMBL" id="BMNZ01000006">
    <property type="protein sequence ID" value="GGN02827.1"/>
    <property type="molecule type" value="Genomic_DNA"/>
</dbReference>
<comment type="caution">
    <text evidence="1">The sequence shown here is derived from an EMBL/GenBank/DDBJ whole genome shotgun (WGS) entry which is preliminary data.</text>
</comment>
<accession>A0ABQ2I7H1</accession>
<sequence length="142" mass="16095">METVARLMFMRVGLPEPLLNEPVRAADGSGRLLGFGDLVWRIDRPGQRPIRVIGEYQGEEFHASPEQRAHDAWRRRGFERDGWIVHEIWRADVTGDASRRALVAKVASSLRIPLEALDLAEVGTKFFARHAIDLAIQRSMNP</sequence>
<protein>
    <recommendedName>
        <fullName evidence="3">DUF559 domain-containing protein</fullName>
    </recommendedName>
</protein>
<name>A0ABQ2I7H1_9MICO</name>
<evidence type="ECO:0000313" key="2">
    <source>
        <dbReference type="Proteomes" id="UP000623461"/>
    </source>
</evidence>
<gene>
    <name evidence="1" type="ORF">GCM10009721_32510</name>
</gene>
<evidence type="ECO:0008006" key="3">
    <source>
        <dbReference type="Google" id="ProtNLM"/>
    </source>
</evidence>
<reference evidence="2" key="1">
    <citation type="journal article" date="2019" name="Int. J. Syst. Evol. Microbiol.">
        <title>The Global Catalogue of Microorganisms (GCM) 10K type strain sequencing project: providing services to taxonomists for standard genome sequencing and annotation.</title>
        <authorList>
            <consortium name="The Broad Institute Genomics Platform"/>
            <consortium name="The Broad Institute Genome Sequencing Center for Infectious Disease"/>
            <person name="Wu L."/>
            <person name="Ma J."/>
        </authorList>
    </citation>
    <scope>NUCLEOTIDE SEQUENCE [LARGE SCALE GENOMIC DNA]</scope>
    <source>
        <strain evidence="2">JCM 1365</strain>
    </source>
</reference>
<evidence type="ECO:0000313" key="1">
    <source>
        <dbReference type="EMBL" id="GGN02827.1"/>
    </source>
</evidence>
<proteinExistence type="predicted"/>